<organism evidence="2 3">
    <name type="scientific">Ceratitis capitata</name>
    <name type="common">Mediterranean fruit fly</name>
    <name type="synonym">Tephritis capitata</name>
    <dbReference type="NCBI Taxonomy" id="7213"/>
    <lineage>
        <taxon>Eukaryota</taxon>
        <taxon>Metazoa</taxon>
        <taxon>Ecdysozoa</taxon>
        <taxon>Arthropoda</taxon>
        <taxon>Hexapoda</taxon>
        <taxon>Insecta</taxon>
        <taxon>Pterygota</taxon>
        <taxon>Neoptera</taxon>
        <taxon>Endopterygota</taxon>
        <taxon>Diptera</taxon>
        <taxon>Brachycera</taxon>
        <taxon>Muscomorpha</taxon>
        <taxon>Tephritoidea</taxon>
        <taxon>Tephritidae</taxon>
        <taxon>Ceratitis</taxon>
        <taxon>Ceratitis</taxon>
    </lineage>
</organism>
<keyword evidence="3" id="KW-1185">Reference proteome</keyword>
<protein>
    <submittedName>
        <fullName evidence="2">(Mediterranean fruit fly) hypothetical protein</fullName>
    </submittedName>
</protein>
<feature type="compositionally biased region" description="Low complexity" evidence="1">
    <location>
        <begin position="13"/>
        <end position="47"/>
    </location>
</feature>
<evidence type="ECO:0000256" key="1">
    <source>
        <dbReference type="SAM" id="MobiDB-lite"/>
    </source>
</evidence>
<feature type="region of interest" description="Disordered" evidence="1">
    <location>
        <begin position="78"/>
        <end position="99"/>
    </location>
</feature>
<feature type="compositionally biased region" description="Polar residues" evidence="1">
    <location>
        <begin position="49"/>
        <end position="62"/>
    </location>
</feature>
<evidence type="ECO:0000313" key="2">
    <source>
        <dbReference type="EMBL" id="CAD7014821.1"/>
    </source>
</evidence>
<sequence length="99" mass="10293">MTSTNIVAKFGLSEKATTSTEAAAKPSSKNAPTSATAKTKPTRSASSGGEKTNINCRGQALSQTTNADVTRIFIGALNENDPNGKIPRAQWKSLQASLP</sequence>
<dbReference type="AlphaFoldDB" id="A0A811VI97"/>
<proteinExistence type="predicted"/>
<feature type="region of interest" description="Disordered" evidence="1">
    <location>
        <begin position="1"/>
        <end position="62"/>
    </location>
</feature>
<gene>
    <name evidence="2" type="ORF">CCAP1982_LOCUS22788</name>
</gene>
<accession>A0A811VI97</accession>
<evidence type="ECO:0000313" key="3">
    <source>
        <dbReference type="Proteomes" id="UP000606786"/>
    </source>
</evidence>
<dbReference type="Proteomes" id="UP000606786">
    <property type="component" value="Unassembled WGS sequence"/>
</dbReference>
<reference evidence="2" key="1">
    <citation type="submission" date="2020-11" db="EMBL/GenBank/DDBJ databases">
        <authorList>
            <person name="Whitehead M."/>
        </authorList>
    </citation>
    <scope>NUCLEOTIDE SEQUENCE</scope>
    <source>
        <strain evidence="2">EGII</strain>
    </source>
</reference>
<dbReference type="EMBL" id="CAJHJT010000056">
    <property type="protein sequence ID" value="CAD7014821.1"/>
    <property type="molecule type" value="Genomic_DNA"/>
</dbReference>
<comment type="caution">
    <text evidence="2">The sequence shown here is derived from an EMBL/GenBank/DDBJ whole genome shotgun (WGS) entry which is preliminary data.</text>
</comment>
<name>A0A811VI97_CERCA</name>